<dbReference type="EMBL" id="BLVO01000013">
    <property type="protein sequence ID" value="GFM33269.1"/>
    <property type="molecule type" value="Genomic_DNA"/>
</dbReference>
<dbReference type="RefSeq" id="WP_174404938.1">
    <property type="nucleotide sequence ID" value="NZ_BLVO01000013.1"/>
</dbReference>
<feature type="coiled-coil region" evidence="1">
    <location>
        <begin position="29"/>
        <end position="56"/>
    </location>
</feature>
<evidence type="ECO:0000256" key="2">
    <source>
        <dbReference type="SAM" id="Phobius"/>
    </source>
</evidence>
<reference evidence="4 5" key="1">
    <citation type="submission" date="2020-05" db="EMBL/GenBank/DDBJ databases">
        <title>Draft genome sequence of Desulfovibrio sp. strain HN2T.</title>
        <authorList>
            <person name="Ueno A."/>
            <person name="Tamazawa S."/>
            <person name="Tamamura S."/>
            <person name="Murakami T."/>
            <person name="Kiyama T."/>
            <person name="Inomata H."/>
            <person name="Amano Y."/>
            <person name="Miyakawa K."/>
            <person name="Tamaki H."/>
            <person name="Naganuma T."/>
            <person name="Kaneko K."/>
        </authorList>
    </citation>
    <scope>NUCLEOTIDE SEQUENCE [LARGE SCALE GENOMIC DNA]</scope>
    <source>
        <strain evidence="4 5">HN2</strain>
    </source>
</reference>
<sequence>MESSAVIALILFFVGLAAIVAVPVLIFKKKKIDERLNKSEKGRRDLEEQVADLIRTLDPLLPLQGIVDAKAEADSILKAARKSAYTLEQEASQSKEAAEKQAAELLSSARKGAQGLREKAQGTLDEAKQEAQRILDSARARAESIAGDAFKAKENAELYEKAARAMKNIIDGYGDEYLVPNRSLLDDLAEDFGHKEAGEKLKGARAHTRSMIKNGIAAKCDYVAQDKLNTALRFVLDAFNGKVDMTLAKVKYDNFGKLKQEILDAYGLVNQTGKAFRDARIEPDYLAARLEELKWAVATLELKKEEQEEQRRIQELIREEEKARRDFEKAMKQAAKEEKMLQEAMDKARKEMGDATEEQRARLEQQLQELQQKLEEAEARNQRAISMAQQTKRGHVYVISNIGSFGEDVFKIGLTRRLEPLDRVRELGDASVPFPFDVHAMIYSEDAPALESELHRTFQESQMNKVNPRKEFFQTGLHAIRETLDGMSIEAHWTMKAEAMEYRESLAMAKSADIEPLVAEAG</sequence>
<evidence type="ECO:0000313" key="4">
    <source>
        <dbReference type="EMBL" id="GFM33269.1"/>
    </source>
</evidence>
<evidence type="ECO:0000313" key="5">
    <source>
        <dbReference type="Proteomes" id="UP000503840"/>
    </source>
</evidence>
<gene>
    <name evidence="4" type="ORF">DSM101010T_16340</name>
</gene>
<evidence type="ECO:0000256" key="1">
    <source>
        <dbReference type="SAM" id="Coils"/>
    </source>
</evidence>
<feature type="coiled-coil region" evidence="1">
    <location>
        <begin position="290"/>
        <end position="394"/>
    </location>
</feature>
<dbReference type="Pfam" id="PF13455">
    <property type="entry name" value="MUG113"/>
    <property type="match status" value="1"/>
</dbReference>
<dbReference type="Pfam" id="PF13250">
    <property type="entry name" value="SNIPE"/>
    <property type="match status" value="1"/>
</dbReference>
<dbReference type="InterPro" id="IPR018306">
    <property type="entry name" value="Phage_T5_Orf172_DNA-bd"/>
</dbReference>
<dbReference type="SMART" id="SM00974">
    <property type="entry name" value="T5orf172"/>
    <property type="match status" value="1"/>
</dbReference>
<organism evidence="4 5">
    <name type="scientific">Desulfovibrio subterraneus</name>
    <dbReference type="NCBI Taxonomy" id="2718620"/>
    <lineage>
        <taxon>Bacteria</taxon>
        <taxon>Pseudomonadati</taxon>
        <taxon>Thermodesulfobacteriota</taxon>
        <taxon>Desulfovibrionia</taxon>
        <taxon>Desulfovibrionales</taxon>
        <taxon>Desulfovibrionaceae</taxon>
        <taxon>Desulfovibrio</taxon>
    </lineage>
</organism>
<proteinExistence type="predicted"/>
<protein>
    <submittedName>
        <fullName evidence="4">Chromosome segregation ATPase</fullName>
    </submittedName>
</protein>
<keyword evidence="2" id="KW-0472">Membrane</keyword>
<feature type="transmembrane region" description="Helical" evidence="2">
    <location>
        <begin position="6"/>
        <end position="27"/>
    </location>
</feature>
<name>A0A7J0BHT3_9BACT</name>
<dbReference type="InterPro" id="IPR025280">
    <property type="entry name" value="SNIPE"/>
</dbReference>
<comment type="caution">
    <text evidence="4">The sequence shown here is derived from an EMBL/GenBank/DDBJ whole genome shotgun (WGS) entry which is preliminary data.</text>
</comment>
<dbReference type="Proteomes" id="UP000503840">
    <property type="component" value="Unassembled WGS sequence"/>
</dbReference>
<keyword evidence="2" id="KW-0812">Transmembrane</keyword>
<keyword evidence="2" id="KW-1133">Transmembrane helix</keyword>
<keyword evidence="5" id="KW-1185">Reference proteome</keyword>
<keyword evidence="1" id="KW-0175">Coiled coil</keyword>
<feature type="coiled-coil region" evidence="1">
    <location>
        <begin position="88"/>
        <end position="137"/>
    </location>
</feature>
<dbReference type="AlphaFoldDB" id="A0A7J0BHT3"/>
<feature type="domain" description="Bacteriophage T5 Orf172 DNA-binding" evidence="3">
    <location>
        <begin position="404"/>
        <end position="487"/>
    </location>
</feature>
<accession>A0A7J0BHT3</accession>
<evidence type="ECO:0000259" key="3">
    <source>
        <dbReference type="SMART" id="SM00974"/>
    </source>
</evidence>